<keyword evidence="6" id="KW-0659">Purine metabolism</keyword>
<feature type="compositionally biased region" description="Basic and acidic residues" evidence="8">
    <location>
        <begin position="415"/>
        <end position="427"/>
    </location>
</feature>
<dbReference type="EMBL" id="CAJNDS010001313">
    <property type="protein sequence ID" value="CAE7254876.1"/>
    <property type="molecule type" value="Genomic_DNA"/>
</dbReference>
<feature type="region of interest" description="Disordered" evidence="8">
    <location>
        <begin position="370"/>
        <end position="554"/>
    </location>
</feature>
<dbReference type="Proteomes" id="UP000604046">
    <property type="component" value="Unassembled WGS sequence"/>
</dbReference>
<dbReference type="Pfam" id="PF00576">
    <property type="entry name" value="Transthyretin"/>
    <property type="match status" value="1"/>
</dbReference>
<dbReference type="InterPro" id="IPR014306">
    <property type="entry name" value="Hydroxyisourate_hydrolase"/>
</dbReference>
<dbReference type="CDD" id="cd05822">
    <property type="entry name" value="TLP_HIUase"/>
    <property type="match status" value="1"/>
</dbReference>
<dbReference type="GO" id="GO:0006144">
    <property type="term" value="P:purine nucleobase metabolic process"/>
    <property type="evidence" value="ECO:0007669"/>
    <property type="project" value="UniProtKB-KW"/>
</dbReference>
<keyword evidence="7" id="KW-0378">Hydrolase</keyword>
<feature type="non-terminal residue" evidence="10">
    <location>
        <position position="1"/>
    </location>
</feature>
<comment type="subunit">
    <text evidence="4">Homotetramer.</text>
</comment>
<comment type="similarity">
    <text evidence="3">Belongs to the transthyretin family. 5-hydroxyisourate hydrolase subfamily.</text>
</comment>
<dbReference type="SUPFAM" id="SSF49472">
    <property type="entry name" value="Transthyretin (synonym: prealbumin)"/>
    <property type="match status" value="1"/>
</dbReference>
<feature type="compositionally biased region" description="Polar residues" evidence="8">
    <location>
        <begin position="444"/>
        <end position="455"/>
    </location>
</feature>
<evidence type="ECO:0000256" key="5">
    <source>
        <dbReference type="ARBA" id="ARBA00012609"/>
    </source>
</evidence>
<evidence type="ECO:0000313" key="11">
    <source>
        <dbReference type="Proteomes" id="UP000604046"/>
    </source>
</evidence>
<dbReference type="Gene3D" id="2.60.40.180">
    <property type="entry name" value="Transthyretin/hydroxyisourate hydrolase domain"/>
    <property type="match status" value="1"/>
</dbReference>
<dbReference type="SMART" id="SM00095">
    <property type="entry name" value="TR_THY"/>
    <property type="match status" value="1"/>
</dbReference>
<gene>
    <name evidence="10" type="primary">urah</name>
    <name evidence="10" type="ORF">SNAT2548_LOCUS12920</name>
</gene>
<reference evidence="10" key="1">
    <citation type="submission" date="2021-02" db="EMBL/GenBank/DDBJ databases">
        <authorList>
            <person name="Dougan E. K."/>
            <person name="Rhodes N."/>
            <person name="Thang M."/>
            <person name="Chan C."/>
        </authorList>
    </citation>
    <scope>NUCLEOTIDE SEQUENCE</scope>
</reference>
<evidence type="ECO:0000256" key="6">
    <source>
        <dbReference type="ARBA" id="ARBA00022631"/>
    </source>
</evidence>
<dbReference type="InterPro" id="IPR023416">
    <property type="entry name" value="Transthyretin/HIU_hydrolase_d"/>
</dbReference>
<dbReference type="PANTHER" id="PTHR10395">
    <property type="entry name" value="URICASE AND TRANSTHYRETIN-RELATED"/>
    <property type="match status" value="1"/>
</dbReference>
<evidence type="ECO:0000256" key="3">
    <source>
        <dbReference type="ARBA" id="ARBA00009850"/>
    </source>
</evidence>
<comment type="caution">
    <text evidence="10">The sequence shown here is derived from an EMBL/GenBank/DDBJ whole genome shotgun (WGS) entry which is preliminary data.</text>
</comment>
<evidence type="ECO:0000313" key="10">
    <source>
        <dbReference type="EMBL" id="CAE7254876.1"/>
    </source>
</evidence>
<evidence type="ECO:0000256" key="4">
    <source>
        <dbReference type="ARBA" id="ARBA00011881"/>
    </source>
</evidence>
<evidence type="ECO:0000259" key="9">
    <source>
        <dbReference type="SMART" id="SM00095"/>
    </source>
</evidence>
<dbReference type="InterPro" id="IPR036817">
    <property type="entry name" value="Transthyretin/HIU_hydrolase_sf"/>
</dbReference>
<sequence>MAAAGPITTHALNTATGRPAEGLQVSLKKKEGEDATGQSTWKILKVARTNSDGRVPGLAEGLQLLPGEVFELAFDTSEYFKGQGTPCFYPFVRIVFEIQEAESHYHAKMLVVDPKARGRVTEVVRAPSVQVFVASLKTSAVIVASIVQELEDPQKSKGIDVNTAAVDELIAELAAKSPKRAEAAQNLPKGSGQVRSSLAAKADKQVVEDDSLALSLTSSDLGTAVLGSKDRTRKGSGEVSFNLTATDALQVSKKVPVLNQGTQEVVKAVSQKFDQRSGGLGVSHDNHALRDVLGDALDLGGHTLNLKSTGHLKSRPQAEFAGAQPWCSGSLPMHGTRDLAEAVLLDAMDAEVSARSGPLQSSGTVVAEGEAGSVHFDHVTPGWKVKSSSRRHSDSSSSSPPASREKRLPIVTRDQPAHVEVPKRDTRAPSLRAAGAGAVLGSQPLRTSNSVPTDVSSKRRPSRGSSSRGSQGNDNDRSVTWPQMPPIEILVPQPSRESRARLRSTTPPAGRPTTPDSARKARVEKDQKKELQRNGAMTIPFHDGPKGSAPQPPKGLLERMEQRREQLQVKKAERIKDIQEPSFLLSKRLADTDCAGCYRPAARNCEGWAWLDAG</sequence>
<organism evidence="10 11">
    <name type="scientific">Symbiodinium natans</name>
    <dbReference type="NCBI Taxonomy" id="878477"/>
    <lineage>
        <taxon>Eukaryota</taxon>
        <taxon>Sar</taxon>
        <taxon>Alveolata</taxon>
        <taxon>Dinophyceae</taxon>
        <taxon>Suessiales</taxon>
        <taxon>Symbiodiniaceae</taxon>
        <taxon>Symbiodinium</taxon>
    </lineage>
</organism>
<name>A0A812M065_9DINO</name>
<dbReference type="OrthoDB" id="448222at2759"/>
<evidence type="ECO:0000256" key="1">
    <source>
        <dbReference type="ARBA" id="ARBA00001043"/>
    </source>
</evidence>
<feature type="domain" description="Transthyretin/hydroxyisourate hydrolase" evidence="9">
    <location>
        <begin position="2"/>
        <end position="129"/>
    </location>
</feature>
<evidence type="ECO:0000256" key="7">
    <source>
        <dbReference type="ARBA" id="ARBA00022801"/>
    </source>
</evidence>
<comment type="catalytic activity">
    <reaction evidence="1">
        <text>5-hydroxyisourate + H2O = 5-hydroxy-2-oxo-4-ureido-2,5-dihydro-1H-imidazole-5-carboxylate + H(+)</text>
        <dbReference type="Rhea" id="RHEA:23736"/>
        <dbReference type="ChEBI" id="CHEBI:15377"/>
        <dbReference type="ChEBI" id="CHEBI:15378"/>
        <dbReference type="ChEBI" id="CHEBI:18072"/>
        <dbReference type="ChEBI" id="CHEBI:58639"/>
        <dbReference type="EC" id="3.5.2.17"/>
    </reaction>
</comment>
<dbReference type="AlphaFoldDB" id="A0A812M065"/>
<dbReference type="InterPro" id="IPR000895">
    <property type="entry name" value="Transthyretin/HIU_hydrolase"/>
</dbReference>
<keyword evidence="11" id="KW-1185">Reference proteome</keyword>
<evidence type="ECO:0000256" key="8">
    <source>
        <dbReference type="SAM" id="MobiDB-lite"/>
    </source>
</evidence>
<dbReference type="EC" id="3.5.2.17" evidence="5"/>
<protein>
    <recommendedName>
        <fullName evidence="5">hydroxyisourate hydrolase</fullName>
        <ecNumber evidence="5">3.5.2.17</ecNumber>
    </recommendedName>
</protein>
<evidence type="ECO:0000256" key="2">
    <source>
        <dbReference type="ARBA" id="ARBA00002704"/>
    </source>
</evidence>
<dbReference type="GO" id="GO:0033971">
    <property type="term" value="F:hydroxyisourate hydrolase activity"/>
    <property type="evidence" value="ECO:0007669"/>
    <property type="project" value="UniProtKB-EC"/>
</dbReference>
<proteinExistence type="inferred from homology"/>
<comment type="function">
    <text evidence="2">Catalyzes the hydrolysis of 5-hydroxyisourate (HIU) to 2-oxo-4-hydroxy-4-carboxy-5-ureidoimidazoline (OHCU).</text>
</comment>
<feature type="compositionally biased region" description="Basic and acidic residues" evidence="8">
    <location>
        <begin position="517"/>
        <end position="532"/>
    </location>
</feature>
<dbReference type="PANTHER" id="PTHR10395:SF7">
    <property type="entry name" value="5-HYDROXYISOURATE HYDROLASE"/>
    <property type="match status" value="1"/>
</dbReference>
<accession>A0A812M065</accession>
<dbReference type="PRINTS" id="PR00189">
    <property type="entry name" value="TRNSTHYRETIN"/>
</dbReference>